<comment type="catalytic activity">
    <reaction evidence="1">
        <text>ATP + H2O = ADP + phosphate + H(+)</text>
        <dbReference type="Rhea" id="RHEA:13065"/>
        <dbReference type="ChEBI" id="CHEBI:15377"/>
        <dbReference type="ChEBI" id="CHEBI:15378"/>
        <dbReference type="ChEBI" id="CHEBI:30616"/>
        <dbReference type="ChEBI" id="CHEBI:43474"/>
        <dbReference type="ChEBI" id="CHEBI:456216"/>
        <dbReference type="EC" id="5.6.2.3"/>
    </reaction>
</comment>
<dbReference type="STRING" id="1316194.A0A1Q5U0T2"/>
<keyword evidence="1" id="KW-0233">DNA recombination</keyword>
<name>A0A1Q5U0T2_9EURO</name>
<dbReference type="GO" id="GO:0005524">
    <property type="term" value="F:ATP binding"/>
    <property type="evidence" value="ECO:0007669"/>
    <property type="project" value="UniProtKB-KW"/>
</dbReference>
<comment type="caution">
    <text evidence="3">The sequence shown here is derived from an EMBL/GenBank/DDBJ whole genome shotgun (WGS) entry which is preliminary data.</text>
</comment>
<gene>
    <name evidence="3" type="ORF">PENSUB_6525</name>
</gene>
<comment type="cofactor">
    <cofactor evidence="1">
        <name>Mg(2+)</name>
        <dbReference type="ChEBI" id="CHEBI:18420"/>
    </cofactor>
</comment>
<keyword evidence="1" id="KW-0347">Helicase</keyword>
<comment type="similarity">
    <text evidence="1">Belongs to the helicase family.</text>
</comment>
<protein>
    <recommendedName>
        <fullName evidence="1">ATP-dependent DNA helicase</fullName>
        <ecNumber evidence="1">5.6.2.3</ecNumber>
    </recommendedName>
</protein>
<evidence type="ECO:0000259" key="2">
    <source>
        <dbReference type="Pfam" id="PF05970"/>
    </source>
</evidence>
<dbReference type="EMBL" id="MNBE01000600">
    <property type="protein sequence ID" value="OKP06074.1"/>
    <property type="molecule type" value="Genomic_DNA"/>
</dbReference>
<dbReference type="InterPro" id="IPR010285">
    <property type="entry name" value="DNA_helicase_pif1-like_DEAD"/>
</dbReference>
<evidence type="ECO:0000256" key="1">
    <source>
        <dbReference type="RuleBase" id="RU363044"/>
    </source>
</evidence>
<keyword evidence="1" id="KW-0234">DNA repair</keyword>
<accession>A0A1Q5U0T2</accession>
<organism evidence="3 4">
    <name type="scientific">Penicillium subrubescens</name>
    <dbReference type="NCBI Taxonomy" id="1316194"/>
    <lineage>
        <taxon>Eukaryota</taxon>
        <taxon>Fungi</taxon>
        <taxon>Dikarya</taxon>
        <taxon>Ascomycota</taxon>
        <taxon>Pezizomycotina</taxon>
        <taxon>Eurotiomycetes</taxon>
        <taxon>Eurotiomycetidae</taxon>
        <taxon>Eurotiales</taxon>
        <taxon>Aspergillaceae</taxon>
        <taxon>Penicillium</taxon>
    </lineage>
</organism>
<feature type="domain" description="DNA helicase Pif1-like DEAD-box helicase" evidence="2">
    <location>
        <begin position="38"/>
        <end position="129"/>
    </location>
</feature>
<dbReference type="Pfam" id="PF05970">
    <property type="entry name" value="PIF1"/>
    <property type="match status" value="1"/>
</dbReference>
<dbReference type="GO" id="GO:0006281">
    <property type="term" value="P:DNA repair"/>
    <property type="evidence" value="ECO:0007669"/>
    <property type="project" value="UniProtKB-KW"/>
</dbReference>
<dbReference type="GO" id="GO:0043139">
    <property type="term" value="F:5'-3' DNA helicase activity"/>
    <property type="evidence" value="ECO:0007669"/>
    <property type="project" value="UniProtKB-EC"/>
</dbReference>
<dbReference type="AlphaFoldDB" id="A0A1Q5U0T2"/>
<proteinExistence type="inferred from homology"/>
<dbReference type="GO" id="GO:0016887">
    <property type="term" value="F:ATP hydrolysis activity"/>
    <property type="evidence" value="ECO:0007669"/>
    <property type="project" value="RHEA"/>
</dbReference>
<dbReference type="GO" id="GO:0006310">
    <property type="term" value="P:DNA recombination"/>
    <property type="evidence" value="ECO:0007669"/>
    <property type="project" value="UniProtKB-KW"/>
</dbReference>
<reference evidence="3 4" key="1">
    <citation type="submission" date="2016-10" db="EMBL/GenBank/DDBJ databases">
        <title>Genome sequence of the ascomycete fungus Penicillium subrubescens.</title>
        <authorList>
            <person name="De Vries R.P."/>
            <person name="Peng M."/>
            <person name="Dilokpimol A."/>
            <person name="Hilden K."/>
            <person name="Makela M.R."/>
            <person name="Grigoriev I."/>
            <person name="Riley R."/>
            <person name="Granchi Z."/>
        </authorList>
    </citation>
    <scope>NUCLEOTIDE SEQUENCE [LARGE SCALE GENOMIC DNA]</scope>
    <source>
        <strain evidence="3 4">CBS 132785</strain>
    </source>
</reference>
<dbReference type="PANTHER" id="PTHR10492">
    <property type="match status" value="1"/>
</dbReference>
<sequence length="159" mass="17617">MNADQRNIFDRILRHCGCGGCFFIDGHAGRSKTFLSKIGVHSDRAELLQQAAIIVWEERPMAKKAVPVCANQLLQDVMEKDLPFGDKLFIGLGDFRQVAPVIRGNSGPTATLNSSISTSDLWCHFQILSQSGMQEIPYMQGGWTRSEMVGLLTKSGCHY</sequence>
<dbReference type="Proteomes" id="UP000186955">
    <property type="component" value="Unassembled WGS sequence"/>
</dbReference>
<keyword evidence="1" id="KW-0378">Hydrolase</keyword>
<dbReference type="EC" id="5.6.2.3" evidence="1"/>
<evidence type="ECO:0000313" key="3">
    <source>
        <dbReference type="EMBL" id="OKP06074.1"/>
    </source>
</evidence>
<dbReference type="GO" id="GO:0000723">
    <property type="term" value="P:telomere maintenance"/>
    <property type="evidence" value="ECO:0007669"/>
    <property type="project" value="InterPro"/>
</dbReference>
<keyword evidence="1" id="KW-0547">Nucleotide-binding</keyword>
<keyword evidence="4" id="KW-1185">Reference proteome</keyword>
<keyword evidence="1" id="KW-0067">ATP-binding</keyword>
<evidence type="ECO:0000313" key="4">
    <source>
        <dbReference type="Proteomes" id="UP000186955"/>
    </source>
</evidence>
<keyword evidence="1" id="KW-0227">DNA damage</keyword>